<reference evidence="1" key="1">
    <citation type="submission" date="2019-11" db="EMBL/GenBank/DDBJ databases">
        <authorList>
            <person name="Feng L."/>
        </authorList>
    </citation>
    <scope>NUCLEOTIDE SEQUENCE</scope>
    <source>
        <strain evidence="1">CsymbiosumLFYP84</strain>
    </source>
</reference>
<dbReference type="AlphaFoldDB" id="A0A6N3I063"/>
<name>A0A6N3I063_CLOSY</name>
<dbReference type="RefSeq" id="WP_156685017.1">
    <property type="nucleotide sequence ID" value="NZ_CACRUA010000081.1"/>
</dbReference>
<sequence>MVKNLNQLKKSLKTGTRFQITNHCRPECVGQLREVTVSNTQGFYSILPEEPDSKTSTCNGGKGSVLWWSKAPFWQFTDGICSIYNSDTKSTEDTLIMSFRVLGEEAA</sequence>
<proteinExistence type="predicted"/>
<accession>A0A6N3I063</accession>
<evidence type="ECO:0000313" key="1">
    <source>
        <dbReference type="EMBL" id="VYU81790.1"/>
    </source>
</evidence>
<gene>
    <name evidence="1" type="ORF">CSLFYP84_04474</name>
</gene>
<organism evidence="1">
    <name type="scientific">Clostridium symbiosum</name>
    <name type="common">Bacteroides symbiosus</name>
    <dbReference type="NCBI Taxonomy" id="1512"/>
    <lineage>
        <taxon>Bacteria</taxon>
        <taxon>Bacillati</taxon>
        <taxon>Bacillota</taxon>
        <taxon>Clostridia</taxon>
        <taxon>Lachnospirales</taxon>
        <taxon>Lachnospiraceae</taxon>
        <taxon>Otoolea</taxon>
    </lineage>
</organism>
<dbReference type="EMBL" id="CACRUA010000081">
    <property type="protein sequence ID" value="VYU81790.1"/>
    <property type="molecule type" value="Genomic_DNA"/>
</dbReference>
<protein>
    <submittedName>
        <fullName evidence="1">Uncharacterized protein</fullName>
    </submittedName>
</protein>